<dbReference type="PROSITE" id="PS50109">
    <property type="entry name" value="HIS_KIN"/>
    <property type="match status" value="1"/>
</dbReference>
<keyword evidence="14" id="KW-0067">ATP-binding</keyword>
<dbReference type="SMART" id="SM00304">
    <property type="entry name" value="HAMP"/>
    <property type="match status" value="1"/>
</dbReference>
<reference evidence="15" key="1">
    <citation type="journal article" date="2019" name="Int. J. Syst. Evol. Microbiol.">
        <title>The Global Catalogue of Microorganisms (GCM) 10K type strain sequencing project: providing services to taxonomists for standard genome sequencing and annotation.</title>
        <authorList>
            <consortium name="The Broad Institute Genomics Platform"/>
            <consortium name="The Broad Institute Genome Sequencing Center for Infectious Disease"/>
            <person name="Wu L."/>
            <person name="Ma J."/>
        </authorList>
    </citation>
    <scope>NUCLEOTIDE SEQUENCE [LARGE SCALE GENOMIC DNA]</scope>
    <source>
        <strain evidence="15">CCUG 54329</strain>
    </source>
</reference>
<proteinExistence type="predicted"/>
<evidence type="ECO:0000256" key="10">
    <source>
        <dbReference type="ARBA" id="ARBA00023136"/>
    </source>
</evidence>
<dbReference type="SUPFAM" id="SSF55874">
    <property type="entry name" value="ATPase domain of HSP90 chaperone/DNA topoisomerase II/histidine kinase"/>
    <property type="match status" value="1"/>
</dbReference>
<dbReference type="InterPro" id="IPR003661">
    <property type="entry name" value="HisK_dim/P_dom"/>
</dbReference>
<dbReference type="SUPFAM" id="SSF47384">
    <property type="entry name" value="Homodimeric domain of signal transducing histidine kinase"/>
    <property type="match status" value="1"/>
</dbReference>
<feature type="transmembrane region" description="Helical" evidence="11">
    <location>
        <begin position="153"/>
        <end position="175"/>
    </location>
</feature>
<dbReference type="EMBL" id="JBHTLS010000009">
    <property type="protein sequence ID" value="MFD1103837.1"/>
    <property type="molecule type" value="Genomic_DNA"/>
</dbReference>
<keyword evidence="7" id="KW-0418">Kinase</keyword>
<keyword evidence="10 11" id="KW-0472">Membrane</keyword>
<dbReference type="PANTHER" id="PTHR45436">
    <property type="entry name" value="SENSOR HISTIDINE KINASE YKOH"/>
    <property type="match status" value="1"/>
</dbReference>
<dbReference type="InterPro" id="IPR004358">
    <property type="entry name" value="Sig_transdc_His_kin-like_C"/>
</dbReference>
<evidence type="ECO:0000259" key="13">
    <source>
        <dbReference type="PROSITE" id="PS50885"/>
    </source>
</evidence>
<keyword evidence="9" id="KW-0902">Two-component regulatory system</keyword>
<evidence type="ECO:0000256" key="7">
    <source>
        <dbReference type="ARBA" id="ARBA00022777"/>
    </source>
</evidence>
<dbReference type="InterPro" id="IPR036097">
    <property type="entry name" value="HisK_dim/P_sf"/>
</dbReference>
<dbReference type="Gene3D" id="3.30.565.10">
    <property type="entry name" value="Histidine kinase-like ATPase, C-terminal domain"/>
    <property type="match status" value="1"/>
</dbReference>
<dbReference type="PROSITE" id="PS50885">
    <property type="entry name" value="HAMP"/>
    <property type="match status" value="1"/>
</dbReference>
<evidence type="ECO:0000256" key="11">
    <source>
        <dbReference type="SAM" id="Phobius"/>
    </source>
</evidence>
<evidence type="ECO:0000313" key="15">
    <source>
        <dbReference type="Proteomes" id="UP001597203"/>
    </source>
</evidence>
<keyword evidence="4" id="KW-0597">Phosphoprotein</keyword>
<dbReference type="CDD" id="cd00082">
    <property type="entry name" value="HisKA"/>
    <property type="match status" value="1"/>
</dbReference>
<keyword evidence="15" id="KW-1185">Reference proteome</keyword>
<dbReference type="CDD" id="cd06225">
    <property type="entry name" value="HAMP"/>
    <property type="match status" value="1"/>
</dbReference>
<dbReference type="InterPro" id="IPR005467">
    <property type="entry name" value="His_kinase_dom"/>
</dbReference>
<evidence type="ECO:0000256" key="4">
    <source>
        <dbReference type="ARBA" id="ARBA00022553"/>
    </source>
</evidence>
<keyword evidence="6 11" id="KW-0812">Transmembrane</keyword>
<feature type="domain" description="Histidine kinase" evidence="12">
    <location>
        <begin position="235"/>
        <end position="443"/>
    </location>
</feature>
<comment type="catalytic activity">
    <reaction evidence="1">
        <text>ATP + protein L-histidine = ADP + protein N-phospho-L-histidine.</text>
        <dbReference type="EC" id="2.7.13.3"/>
    </reaction>
</comment>
<dbReference type="SMART" id="SM00388">
    <property type="entry name" value="HisKA"/>
    <property type="match status" value="1"/>
</dbReference>
<organism evidence="14 15">
    <name type="scientific">Sphingobium olei</name>
    <dbReference type="NCBI Taxonomy" id="420955"/>
    <lineage>
        <taxon>Bacteria</taxon>
        <taxon>Pseudomonadati</taxon>
        <taxon>Pseudomonadota</taxon>
        <taxon>Alphaproteobacteria</taxon>
        <taxon>Sphingomonadales</taxon>
        <taxon>Sphingomonadaceae</taxon>
        <taxon>Sphingobium</taxon>
    </lineage>
</organism>
<dbReference type="InterPro" id="IPR003594">
    <property type="entry name" value="HATPase_dom"/>
</dbReference>
<accession>A0ABW3P0G8</accession>
<evidence type="ECO:0000313" key="14">
    <source>
        <dbReference type="EMBL" id="MFD1103837.1"/>
    </source>
</evidence>
<dbReference type="InterPro" id="IPR036890">
    <property type="entry name" value="HATPase_C_sf"/>
</dbReference>
<comment type="subcellular location">
    <subcellularLocation>
        <location evidence="2">Membrane</location>
    </subcellularLocation>
</comment>
<dbReference type="SMART" id="SM00387">
    <property type="entry name" value="HATPase_c"/>
    <property type="match status" value="1"/>
</dbReference>
<dbReference type="GO" id="GO:0005524">
    <property type="term" value="F:ATP binding"/>
    <property type="evidence" value="ECO:0007669"/>
    <property type="project" value="UniProtKB-KW"/>
</dbReference>
<dbReference type="Gene3D" id="1.10.287.130">
    <property type="match status" value="1"/>
</dbReference>
<comment type="caution">
    <text evidence="14">The sequence shown here is derived from an EMBL/GenBank/DDBJ whole genome shotgun (WGS) entry which is preliminary data.</text>
</comment>
<keyword evidence="5" id="KW-0808">Transferase</keyword>
<dbReference type="Pfam" id="PF00512">
    <property type="entry name" value="HisKA"/>
    <property type="match status" value="1"/>
</dbReference>
<evidence type="ECO:0000256" key="8">
    <source>
        <dbReference type="ARBA" id="ARBA00022989"/>
    </source>
</evidence>
<evidence type="ECO:0000259" key="12">
    <source>
        <dbReference type="PROSITE" id="PS50109"/>
    </source>
</evidence>
<dbReference type="Pfam" id="PF02518">
    <property type="entry name" value="HATPase_c"/>
    <property type="match status" value="1"/>
</dbReference>
<evidence type="ECO:0000256" key="5">
    <source>
        <dbReference type="ARBA" id="ARBA00022679"/>
    </source>
</evidence>
<evidence type="ECO:0000256" key="3">
    <source>
        <dbReference type="ARBA" id="ARBA00012438"/>
    </source>
</evidence>
<evidence type="ECO:0000256" key="2">
    <source>
        <dbReference type="ARBA" id="ARBA00004370"/>
    </source>
</evidence>
<keyword evidence="8 11" id="KW-1133">Transmembrane helix</keyword>
<dbReference type="PANTHER" id="PTHR45436:SF8">
    <property type="entry name" value="HISTIDINE KINASE"/>
    <property type="match status" value="1"/>
</dbReference>
<evidence type="ECO:0000256" key="1">
    <source>
        <dbReference type="ARBA" id="ARBA00000085"/>
    </source>
</evidence>
<keyword evidence="14" id="KW-0547">Nucleotide-binding</keyword>
<dbReference type="Proteomes" id="UP001597203">
    <property type="component" value="Unassembled WGS sequence"/>
</dbReference>
<dbReference type="Gene3D" id="6.10.340.10">
    <property type="match status" value="1"/>
</dbReference>
<gene>
    <name evidence="14" type="ORF">ACFQ24_02765</name>
</gene>
<dbReference type="PRINTS" id="PR00344">
    <property type="entry name" value="BCTRLSENSOR"/>
</dbReference>
<sequence length="443" mass="48036">MMRRPWRTTFGLTALVSLGFALAIPVIGGLAYAVVHEAMEVQLDHRIATETRSLLARTGNGGTAQLATLIHQRDAAQSTASLGYILLDRDGERLAGAFDAQVPETPGYVELLPYGRDGGIAQSLTTRLPDGSRLLVAVDRRVIDEMDITILKLFLAAFAAMLLLAVGGAWTVGVVTQRRLRRFDDAAHVIIAGDLAQRMPLDGSGSEFDRVADTLNHMLDRNAALVENLRQVSSDVAHDLRTPLTRLHNRLHEALTREGDERVAAIEAASGESHELLELFAAILRISEVEAGTLRRDFRDVSMTDLVEDLVDSYNPDFENAGHRLTSTVAPDLVLHGDRRLLRQLVANLLDNALRHTPVGTRVSIALSAQDDHILLRVCDDGPGVPAGDVSRLFDRFSRSEASRSTDGHGLGLALVNAVARIHGGSAAILPAPGFQIEVRLAR</sequence>
<dbReference type="EC" id="2.7.13.3" evidence="3"/>
<dbReference type="RefSeq" id="WP_380908955.1">
    <property type="nucleotide sequence ID" value="NZ_JBHTLS010000009.1"/>
</dbReference>
<protein>
    <recommendedName>
        <fullName evidence="3">histidine kinase</fullName>
        <ecNumber evidence="3">2.7.13.3</ecNumber>
    </recommendedName>
</protein>
<feature type="domain" description="HAMP" evidence="13">
    <location>
        <begin position="177"/>
        <end position="227"/>
    </location>
</feature>
<dbReference type="InterPro" id="IPR050428">
    <property type="entry name" value="TCS_sensor_his_kinase"/>
</dbReference>
<name>A0ABW3P0G8_9SPHN</name>
<evidence type="ECO:0000256" key="6">
    <source>
        <dbReference type="ARBA" id="ARBA00022692"/>
    </source>
</evidence>
<evidence type="ECO:0000256" key="9">
    <source>
        <dbReference type="ARBA" id="ARBA00023012"/>
    </source>
</evidence>
<dbReference type="InterPro" id="IPR003660">
    <property type="entry name" value="HAMP_dom"/>
</dbReference>